<proteinExistence type="predicted"/>
<keyword evidence="3" id="KW-1133">Transmembrane helix</keyword>
<reference evidence="5 6" key="1">
    <citation type="journal article" date="2016" name="Nat. Commun.">
        <title>Thousands of microbial genomes shed light on interconnected biogeochemical processes in an aquifer system.</title>
        <authorList>
            <person name="Anantharaman K."/>
            <person name="Brown C.T."/>
            <person name="Hug L.A."/>
            <person name="Sharon I."/>
            <person name="Castelle C.J."/>
            <person name="Probst A.J."/>
            <person name="Thomas B.C."/>
            <person name="Singh A."/>
            <person name="Wilkins M.J."/>
            <person name="Karaoz U."/>
            <person name="Brodie E.L."/>
            <person name="Williams K.H."/>
            <person name="Hubbard S.S."/>
            <person name="Banfield J.F."/>
        </authorList>
    </citation>
    <scope>NUCLEOTIDE SEQUENCE [LARGE SCALE GENOMIC DNA]</scope>
</reference>
<comment type="caution">
    <text evidence="5">The sequence shown here is derived from an EMBL/GenBank/DDBJ whole genome shotgun (WGS) entry which is preliminary data.</text>
</comment>
<feature type="transmembrane region" description="Helical" evidence="3">
    <location>
        <begin position="12"/>
        <end position="35"/>
    </location>
</feature>
<accession>A0A1F6BBK6</accession>
<keyword evidence="3" id="KW-0472">Membrane</keyword>
<sequence length="439" mass="51737">MVFEYLKYQFKVHKILIVIVILTFLFNIYITYLIYKIKGYNQVYINYNLDENVNLLLPSLFLFNRDNLIDAKKRINSNDRNLKDPFNHLIKEAENLLEGQPFSVTQKILLPPSNDKHDYYSILPYSWKNESGEYINKDGYVNPEILNYKDNYRLQTMATSSFKLALAYFLTDEEKYASKSADQIRKWFLGDKTKMNPNFNWALSTPNGQEGQGGSIEGMFLPMVIEADGLLTKSVSWTNEDHKKLELWFDELLNWFLTSKIQLEDAESLNNHGTWNDILTADFSLFVGKKDLAKKILNDALIKRIEKQIEQDGKQTYEISRSKSWWYSVFNLRALFHLAELARHVNIDMWNHTSKDGRSLKKALDFLIPYIQGKEKWPYDQLSAEIWFVESQQEINELLVDILQEAALVYKEDKYLDAIKYLNPEKQDYNVRNLLFPIR</sequence>
<dbReference type="InterPro" id="IPR008929">
    <property type="entry name" value="Chondroitin_lyas"/>
</dbReference>
<evidence type="ECO:0000256" key="1">
    <source>
        <dbReference type="ARBA" id="ARBA00022729"/>
    </source>
</evidence>
<dbReference type="STRING" id="1798391.A2968_03135"/>
<protein>
    <recommendedName>
        <fullName evidence="4">Alginate lyase domain-containing protein</fullName>
    </recommendedName>
</protein>
<keyword evidence="2" id="KW-0456">Lyase</keyword>
<gene>
    <name evidence="5" type="ORF">A2968_03135</name>
</gene>
<organism evidence="5 6">
    <name type="scientific">Candidatus Gottesmanbacteria bacterium RIFCSPLOWO2_01_FULL_42_22</name>
    <dbReference type="NCBI Taxonomy" id="1798391"/>
    <lineage>
        <taxon>Bacteria</taxon>
        <taxon>Candidatus Gottesmaniibacteriota</taxon>
    </lineage>
</organism>
<keyword evidence="1" id="KW-0732">Signal</keyword>
<dbReference type="Pfam" id="PF05426">
    <property type="entry name" value="Alginate_lyase"/>
    <property type="match status" value="1"/>
</dbReference>
<dbReference type="EMBL" id="MFJU01000035">
    <property type="protein sequence ID" value="OGG34142.1"/>
    <property type="molecule type" value="Genomic_DNA"/>
</dbReference>
<evidence type="ECO:0000313" key="5">
    <source>
        <dbReference type="EMBL" id="OGG34142.1"/>
    </source>
</evidence>
<keyword evidence="3" id="KW-0812">Transmembrane</keyword>
<evidence type="ECO:0000313" key="6">
    <source>
        <dbReference type="Proteomes" id="UP000176228"/>
    </source>
</evidence>
<dbReference type="Gene3D" id="1.50.10.100">
    <property type="entry name" value="Chondroitin AC/alginate lyase"/>
    <property type="match status" value="1"/>
</dbReference>
<evidence type="ECO:0000256" key="2">
    <source>
        <dbReference type="ARBA" id="ARBA00023239"/>
    </source>
</evidence>
<dbReference type="Proteomes" id="UP000176228">
    <property type="component" value="Unassembled WGS sequence"/>
</dbReference>
<dbReference type="GO" id="GO:0016829">
    <property type="term" value="F:lyase activity"/>
    <property type="evidence" value="ECO:0007669"/>
    <property type="project" value="UniProtKB-KW"/>
</dbReference>
<dbReference type="GO" id="GO:0042597">
    <property type="term" value="C:periplasmic space"/>
    <property type="evidence" value="ECO:0007669"/>
    <property type="project" value="InterPro"/>
</dbReference>
<name>A0A1F6BBK6_9BACT</name>
<dbReference type="SUPFAM" id="SSF48230">
    <property type="entry name" value="Chondroitin AC/alginate lyase"/>
    <property type="match status" value="1"/>
</dbReference>
<dbReference type="InterPro" id="IPR008397">
    <property type="entry name" value="Alginate_lyase_dom"/>
</dbReference>
<dbReference type="AlphaFoldDB" id="A0A1F6BBK6"/>
<evidence type="ECO:0000256" key="3">
    <source>
        <dbReference type="SAM" id="Phobius"/>
    </source>
</evidence>
<evidence type="ECO:0000259" key="4">
    <source>
        <dbReference type="Pfam" id="PF05426"/>
    </source>
</evidence>
<feature type="domain" description="Alginate lyase" evidence="4">
    <location>
        <begin position="103"/>
        <end position="377"/>
    </location>
</feature>